<feature type="transmembrane region" description="Helical" evidence="6">
    <location>
        <begin position="287"/>
        <end position="310"/>
    </location>
</feature>
<feature type="transmembrane region" description="Helical" evidence="6">
    <location>
        <begin position="505"/>
        <end position="524"/>
    </location>
</feature>
<protein>
    <recommendedName>
        <fullName evidence="7">ABC3 transporter permease C-terminal domain-containing protein</fullName>
    </recommendedName>
</protein>
<name>A0A7X0RJ55_9ACTN</name>
<organism evidence="8 9">
    <name type="scientific">Nocardioides luti</name>
    <dbReference type="NCBI Taxonomy" id="2761101"/>
    <lineage>
        <taxon>Bacteria</taxon>
        <taxon>Bacillati</taxon>
        <taxon>Actinomycetota</taxon>
        <taxon>Actinomycetes</taxon>
        <taxon>Propionibacteriales</taxon>
        <taxon>Nocardioidaceae</taxon>
        <taxon>Nocardioides</taxon>
    </lineage>
</organism>
<keyword evidence="3 6" id="KW-0812">Transmembrane</keyword>
<evidence type="ECO:0000256" key="2">
    <source>
        <dbReference type="ARBA" id="ARBA00022475"/>
    </source>
</evidence>
<feature type="transmembrane region" description="Helical" evidence="6">
    <location>
        <begin position="453"/>
        <end position="478"/>
    </location>
</feature>
<feature type="transmembrane region" description="Helical" evidence="6">
    <location>
        <begin position="331"/>
        <end position="355"/>
    </location>
</feature>
<comment type="caution">
    <text evidence="8">The sequence shown here is derived from an EMBL/GenBank/DDBJ whole genome shotgun (WGS) entry which is preliminary data.</text>
</comment>
<keyword evidence="2" id="KW-1003">Cell membrane</keyword>
<proteinExistence type="predicted"/>
<feature type="transmembrane region" description="Helical" evidence="6">
    <location>
        <begin position="976"/>
        <end position="999"/>
    </location>
</feature>
<evidence type="ECO:0000256" key="3">
    <source>
        <dbReference type="ARBA" id="ARBA00022692"/>
    </source>
</evidence>
<feature type="domain" description="ABC3 transporter permease C-terminal" evidence="7">
    <location>
        <begin position="879"/>
        <end position="992"/>
    </location>
</feature>
<gene>
    <name evidence="8" type="ORF">H5V45_11860</name>
</gene>
<keyword evidence="4 6" id="KW-1133">Transmembrane helix</keyword>
<keyword evidence="9" id="KW-1185">Reference proteome</keyword>
<dbReference type="AlphaFoldDB" id="A0A7X0RJ55"/>
<dbReference type="InterPro" id="IPR003838">
    <property type="entry name" value="ABC3_permease_C"/>
</dbReference>
<dbReference type="Proteomes" id="UP000523955">
    <property type="component" value="Unassembled WGS sequence"/>
</dbReference>
<evidence type="ECO:0000256" key="6">
    <source>
        <dbReference type="SAM" id="Phobius"/>
    </source>
</evidence>
<dbReference type="Pfam" id="PF02687">
    <property type="entry name" value="FtsX"/>
    <property type="match status" value="1"/>
</dbReference>
<evidence type="ECO:0000313" key="9">
    <source>
        <dbReference type="Proteomes" id="UP000523955"/>
    </source>
</evidence>
<accession>A0A7X0RJ55</accession>
<comment type="subcellular location">
    <subcellularLocation>
        <location evidence="1">Cell membrane</location>
        <topology evidence="1">Multi-pass membrane protein</topology>
    </subcellularLocation>
</comment>
<evidence type="ECO:0000259" key="7">
    <source>
        <dbReference type="Pfam" id="PF02687"/>
    </source>
</evidence>
<evidence type="ECO:0000313" key="8">
    <source>
        <dbReference type="EMBL" id="MBB6628013.1"/>
    </source>
</evidence>
<sequence>MRTMLATVVRGLRSRALLSMGSVLLTALAIGSAVLGPIFQVAVTNSYLVSRLAEAPNQLTGLSWDFRPDPGGDAAGAVRTASRAVAGIDGPFAAPQTVLETSMTDVYGGRWRLTAKDDACAHLEVEGTCPSKPGEALMLAGDLDFSGTEVGQTVDFGALGKQTITGTYRVPSTGQETFWFDLSRFASIPPHTNRSGTTPYMPAPMVTVPEAFDPLPQGLWHVRVDRRLAVPAHLTLPVIERAETVAASLGKPAEQVRGGTLAGNSINDLSTIVRETRAQQATARASIAPAVISLVLVALALLLRLLMAAADLRLPELALASLRGVGRRQMWALGLSEPAALLLASIPVGAVVGLGLSLGLVRWWLVPGLPVPLPWAAVATGLGVALSALLVAVLAVGLVLRVSLSEQLTGVRRPKQSSRTTIVAQLVLVAGAVAVLASKLSVGKPGDPDATDLVLPVLLAVVAGLAATKVTGWLATAWTRRRRGGRSLPGFVAARAISRRQEGTLVILPVTAAIAICVFGAGVYDSAAQWRASVAATAAPAQVVWRSPLTIDQTVDLTHAIDPDGQYLMAAGTLVTQGPTFAVVDTPRLSRVAAWQDQWTPGLSTAEITDELTVQATIPTVTGRRVELTVDNGTEADEVVVRLRLDAEGTRIHYAYVGPFGPGESTMTARTPWCDDGCALQAITLGGPAALPVVANGTLTLSDLAADGTPVTGAFDGAGWARAPDASAGDAITGVTTQDGALRVDLASDTTPVIAQLTSGAIPEALPVLRGVDATTEARGGAASETSATTFPVDPVAEAESVPLLGPIGLMIDYGMLTSDREIYEQQDATILVLARGDTPVAMQRQLQDAGVSVQTTLADVQRTLDQSAYALALRLYAVVAALVLLMALAGLFVSTAVQLPARRRDAASLRVVGVPRRSVMSAVLRELAFVLGGTAIAGLAAGTLAQYVVLRTVTLGYVESITTPALIATIDPGRLAVLSALAALLFGSVALGSALLTVRGARGATLRESAR</sequence>
<dbReference type="RefSeq" id="WP_185253106.1">
    <property type="nucleotide sequence ID" value="NZ_JACKXE010000001.1"/>
</dbReference>
<feature type="transmembrane region" description="Helical" evidence="6">
    <location>
        <begin position="928"/>
        <end position="950"/>
    </location>
</feature>
<reference evidence="8 9" key="1">
    <citation type="submission" date="2020-08" db="EMBL/GenBank/DDBJ databases">
        <authorList>
            <person name="Seo M.-J."/>
        </authorList>
    </citation>
    <scope>NUCLEOTIDE SEQUENCE [LARGE SCALE GENOMIC DNA]</scope>
    <source>
        <strain evidence="8 9">KIGAM211</strain>
    </source>
</reference>
<feature type="transmembrane region" description="Helical" evidence="6">
    <location>
        <begin position="872"/>
        <end position="895"/>
    </location>
</feature>
<dbReference type="EMBL" id="JACKXE010000001">
    <property type="protein sequence ID" value="MBB6628013.1"/>
    <property type="molecule type" value="Genomic_DNA"/>
</dbReference>
<evidence type="ECO:0000256" key="4">
    <source>
        <dbReference type="ARBA" id="ARBA00022989"/>
    </source>
</evidence>
<evidence type="ECO:0000256" key="1">
    <source>
        <dbReference type="ARBA" id="ARBA00004651"/>
    </source>
</evidence>
<feature type="transmembrane region" description="Helical" evidence="6">
    <location>
        <begin position="421"/>
        <end position="441"/>
    </location>
</feature>
<evidence type="ECO:0000256" key="5">
    <source>
        <dbReference type="ARBA" id="ARBA00023136"/>
    </source>
</evidence>
<feature type="transmembrane region" description="Helical" evidence="6">
    <location>
        <begin position="375"/>
        <end position="400"/>
    </location>
</feature>
<keyword evidence="5 6" id="KW-0472">Membrane</keyword>
<dbReference type="GO" id="GO:0005886">
    <property type="term" value="C:plasma membrane"/>
    <property type="evidence" value="ECO:0007669"/>
    <property type="project" value="UniProtKB-SubCell"/>
</dbReference>